<feature type="region of interest" description="Disordered" evidence="1">
    <location>
        <begin position="66"/>
        <end position="86"/>
    </location>
</feature>
<feature type="compositionally biased region" description="Polar residues" evidence="1">
    <location>
        <begin position="21"/>
        <end position="54"/>
    </location>
</feature>
<feature type="compositionally biased region" description="Basic and acidic residues" evidence="1">
    <location>
        <begin position="1"/>
        <end position="17"/>
    </location>
</feature>
<evidence type="ECO:0000313" key="2">
    <source>
        <dbReference type="EMBL" id="KGM98408.1"/>
    </source>
</evidence>
<proteinExistence type="predicted"/>
<reference evidence="2 3" key="1">
    <citation type="submission" date="2014-01" db="EMBL/GenBank/DDBJ databases">
        <title>Plasmidome dynamics in the species complex Clostridium novyi sensu lato converts strains of independent lineages into distinctly different pathogens.</title>
        <authorList>
            <person name="Skarin H."/>
            <person name="Segerman B."/>
        </authorList>
    </citation>
    <scope>NUCLEOTIDE SEQUENCE [LARGE SCALE GENOMIC DNA]</scope>
    <source>
        <strain evidence="2 3">4552</strain>
    </source>
</reference>
<name>A0A0A0ICZ0_CLONO</name>
<comment type="caution">
    <text evidence="2">The sequence shown here is derived from an EMBL/GenBank/DDBJ whole genome shotgun (WGS) entry which is preliminary data.</text>
</comment>
<feature type="region of interest" description="Disordered" evidence="1">
    <location>
        <begin position="1"/>
        <end position="54"/>
    </location>
</feature>
<evidence type="ECO:0000313" key="3">
    <source>
        <dbReference type="Proteomes" id="UP000030012"/>
    </source>
</evidence>
<evidence type="ECO:0000256" key="1">
    <source>
        <dbReference type="SAM" id="MobiDB-lite"/>
    </source>
</evidence>
<dbReference type="Proteomes" id="UP000030012">
    <property type="component" value="Unassembled WGS sequence"/>
</dbReference>
<dbReference type="RefSeq" id="WP_039251733.1">
    <property type="nucleotide sequence ID" value="NZ_JENJ01000001.1"/>
</dbReference>
<dbReference type="AlphaFoldDB" id="A0A0A0ICZ0"/>
<protein>
    <submittedName>
        <fullName evidence="2">Spore protein</fullName>
    </submittedName>
</protein>
<sequence>MNNDYLKETKELNKQSAEKAGTSSNAAPNMTNMSYGSTLEETKQQNAQSATNATNSFAAMKNAEATNSSMSNSMNNSVTNNAMNSSTSISNDANVLAKVKQENAKSEMNKGQLK</sequence>
<dbReference type="EMBL" id="JENJ01000001">
    <property type="protein sequence ID" value="KGM98408.1"/>
    <property type="molecule type" value="Genomic_DNA"/>
</dbReference>
<accession>A0A0A0ICZ0</accession>
<organism evidence="2 3">
    <name type="scientific">Clostridium novyi A str. 4552</name>
    <dbReference type="NCBI Taxonomy" id="1444289"/>
    <lineage>
        <taxon>Bacteria</taxon>
        <taxon>Bacillati</taxon>
        <taxon>Bacillota</taxon>
        <taxon>Clostridia</taxon>
        <taxon>Eubacteriales</taxon>
        <taxon>Clostridiaceae</taxon>
        <taxon>Clostridium</taxon>
    </lineage>
</organism>
<gene>
    <name evidence="2" type="ORF">Z968_00200</name>
</gene>